<keyword evidence="3" id="KW-1185">Reference proteome</keyword>
<comment type="caution">
    <text evidence="2">The sequence shown here is derived from an EMBL/GenBank/DDBJ whole genome shotgun (WGS) entry which is preliminary data.</text>
</comment>
<proteinExistence type="predicted"/>
<evidence type="ECO:0000256" key="1">
    <source>
        <dbReference type="SAM" id="Phobius"/>
    </source>
</evidence>
<evidence type="ECO:0000313" key="2">
    <source>
        <dbReference type="EMBL" id="KAF6485390.1"/>
    </source>
</evidence>
<gene>
    <name evidence="2" type="ORF">HJG63_010607</name>
</gene>
<dbReference type="EMBL" id="JACASE010000003">
    <property type="protein sequence ID" value="KAF6485390.1"/>
    <property type="molecule type" value="Genomic_DNA"/>
</dbReference>
<evidence type="ECO:0000313" key="3">
    <source>
        <dbReference type="Proteomes" id="UP000593571"/>
    </source>
</evidence>
<reference evidence="2 3" key="1">
    <citation type="journal article" date="2020" name="Nature">
        <title>Six reference-quality genomes reveal evolution of bat adaptations.</title>
        <authorList>
            <person name="Jebb D."/>
            <person name="Huang Z."/>
            <person name="Pippel M."/>
            <person name="Hughes G.M."/>
            <person name="Lavrichenko K."/>
            <person name="Devanna P."/>
            <person name="Winkler S."/>
            <person name="Jermiin L.S."/>
            <person name="Skirmuntt E.C."/>
            <person name="Katzourakis A."/>
            <person name="Burkitt-Gray L."/>
            <person name="Ray D.A."/>
            <person name="Sullivan K.A.M."/>
            <person name="Roscito J.G."/>
            <person name="Kirilenko B.M."/>
            <person name="Davalos L.M."/>
            <person name="Corthals A.P."/>
            <person name="Power M.L."/>
            <person name="Jones G."/>
            <person name="Ransome R.D."/>
            <person name="Dechmann D.K.N."/>
            <person name="Locatelli A.G."/>
            <person name="Puechmaille S.J."/>
            <person name="Fedrigo O."/>
            <person name="Jarvis E.D."/>
            <person name="Hiller M."/>
            <person name="Vernes S.C."/>
            <person name="Myers E.W."/>
            <person name="Teeling E.C."/>
        </authorList>
    </citation>
    <scope>NUCLEOTIDE SEQUENCE [LARGE SCALE GENOMIC DNA]</scope>
    <source>
        <strain evidence="2">MRouAeg1</strain>
        <tissue evidence="2">Muscle</tissue>
    </source>
</reference>
<organism evidence="2 3">
    <name type="scientific">Rousettus aegyptiacus</name>
    <name type="common">Egyptian fruit bat</name>
    <name type="synonym">Pteropus aegyptiacus</name>
    <dbReference type="NCBI Taxonomy" id="9407"/>
    <lineage>
        <taxon>Eukaryota</taxon>
        <taxon>Metazoa</taxon>
        <taxon>Chordata</taxon>
        <taxon>Craniata</taxon>
        <taxon>Vertebrata</taxon>
        <taxon>Euteleostomi</taxon>
        <taxon>Mammalia</taxon>
        <taxon>Eutheria</taxon>
        <taxon>Laurasiatheria</taxon>
        <taxon>Chiroptera</taxon>
        <taxon>Yinpterochiroptera</taxon>
        <taxon>Pteropodoidea</taxon>
        <taxon>Pteropodidae</taxon>
        <taxon>Rousettinae</taxon>
        <taxon>Rousettus</taxon>
    </lineage>
</organism>
<dbReference type="AlphaFoldDB" id="A0A7J8IMF4"/>
<keyword evidence="1" id="KW-1133">Transmembrane helix</keyword>
<dbReference type="Proteomes" id="UP000593571">
    <property type="component" value="Unassembled WGS sequence"/>
</dbReference>
<protein>
    <submittedName>
        <fullName evidence="2">Uncharacterized protein</fullName>
    </submittedName>
</protein>
<sequence length="140" mass="16295">MDDCCYGMRSYDVRKSRAPNPAGWFFQLAFSQSMDLHLVFSLLISPKVLFLIDLLQFFFFFSILLSIRCHPRMYSNSVGLPGRLSENMMQLIRLHVKSDPEYYHLSDSIPEKRTTFCDLSLVFQTINRCWGPANLRHCGS</sequence>
<name>A0A7J8IMF4_ROUAE</name>
<feature type="transmembrane region" description="Helical" evidence="1">
    <location>
        <begin position="48"/>
        <end position="67"/>
    </location>
</feature>
<keyword evidence="1" id="KW-0472">Membrane</keyword>
<keyword evidence="1" id="KW-0812">Transmembrane</keyword>
<accession>A0A7J8IMF4</accession>